<feature type="transmembrane region" description="Helical" evidence="1">
    <location>
        <begin position="38"/>
        <end position="61"/>
    </location>
</feature>
<reference evidence="2" key="1">
    <citation type="submission" date="2020-12" db="EMBL/GenBank/DDBJ databases">
        <title>M. sibirica DSM 26468T genome.</title>
        <authorList>
            <person name="Thieme N."/>
            <person name="Rettenmaier R."/>
            <person name="Zverlov V."/>
            <person name="Liebl W."/>
        </authorList>
    </citation>
    <scope>NUCLEOTIDE SEQUENCE</scope>
    <source>
        <strain evidence="2">DSM 26468</strain>
    </source>
</reference>
<keyword evidence="1" id="KW-1133">Transmembrane helix</keyword>
<feature type="transmembrane region" description="Helical" evidence="1">
    <location>
        <begin position="126"/>
        <end position="150"/>
    </location>
</feature>
<dbReference type="Gene3D" id="1.10.1760.20">
    <property type="match status" value="1"/>
</dbReference>
<sequence length="168" mass="17716">MSVRKLSLAGIMVAMGVTLSTFYIPIGVSKVFPVQHFINVLAGVTLGPLYAVCMAFVTSLIRNMLGTGSLLAFPGSMIGALLCGLLYRYTRKTGFAFVGEVIGTGVIGALVAYPVAAMLLSSKAAFYGFILPFSISSFAGAAISVTFLFAMKKTGVLSENTYQKLESK</sequence>
<dbReference type="InterPro" id="IPR012652">
    <property type="entry name" value="ThiW"/>
</dbReference>
<protein>
    <submittedName>
        <fullName evidence="2">Energy coupling factor transporter S component ThiW</fullName>
    </submittedName>
</protein>
<dbReference type="AlphaFoldDB" id="A0A8J7KW21"/>
<proteinExistence type="predicted"/>
<gene>
    <name evidence="2" type="primary">thiW</name>
    <name evidence="2" type="ORF">I5677_02800</name>
</gene>
<evidence type="ECO:0000313" key="2">
    <source>
        <dbReference type="EMBL" id="MBH1939822.1"/>
    </source>
</evidence>
<organism evidence="2 3">
    <name type="scientific">Mobilitalea sibirica</name>
    <dbReference type="NCBI Taxonomy" id="1462919"/>
    <lineage>
        <taxon>Bacteria</taxon>
        <taxon>Bacillati</taxon>
        <taxon>Bacillota</taxon>
        <taxon>Clostridia</taxon>
        <taxon>Lachnospirales</taxon>
        <taxon>Lachnospiraceae</taxon>
        <taxon>Mobilitalea</taxon>
    </lineage>
</organism>
<dbReference type="Proteomes" id="UP000623269">
    <property type="component" value="Unassembled WGS sequence"/>
</dbReference>
<keyword evidence="1" id="KW-0812">Transmembrane</keyword>
<comment type="caution">
    <text evidence="2">The sequence shown here is derived from an EMBL/GenBank/DDBJ whole genome shotgun (WGS) entry which is preliminary data.</text>
</comment>
<name>A0A8J7KW21_9FIRM</name>
<feature type="transmembrane region" description="Helical" evidence="1">
    <location>
        <begin position="67"/>
        <end position="87"/>
    </location>
</feature>
<dbReference type="PIRSF" id="PIRSF024534">
    <property type="entry name" value="ThiW"/>
    <property type="match status" value="1"/>
</dbReference>
<dbReference type="NCBIfam" id="TIGR02359">
    <property type="entry name" value="thiW"/>
    <property type="match status" value="1"/>
</dbReference>
<keyword evidence="1" id="KW-0472">Membrane</keyword>
<dbReference type="Pfam" id="PF09512">
    <property type="entry name" value="ThiW"/>
    <property type="match status" value="1"/>
</dbReference>
<dbReference type="RefSeq" id="WP_197660047.1">
    <property type="nucleotide sequence ID" value="NZ_JAEAGR010000002.1"/>
</dbReference>
<keyword evidence="3" id="KW-1185">Reference proteome</keyword>
<evidence type="ECO:0000313" key="3">
    <source>
        <dbReference type="Proteomes" id="UP000623269"/>
    </source>
</evidence>
<feature type="transmembrane region" description="Helical" evidence="1">
    <location>
        <begin position="94"/>
        <end position="120"/>
    </location>
</feature>
<accession>A0A8J7KW21</accession>
<evidence type="ECO:0000256" key="1">
    <source>
        <dbReference type="SAM" id="Phobius"/>
    </source>
</evidence>
<feature type="transmembrane region" description="Helical" evidence="1">
    <location>
        <begin position="6"/>
        <end position="26"/>
    </location>
</feature>
<dbReference type="EMBL" id="JAEAGR010000002">
    <property type="protein sequence ID" value="MBH1939822.1"/>
    <property type="molecule type" value="Genomic_DNA"/>
</dbReference>